<feature type="transmembrane region" description="Helical" evidence="1">
    <location>
        <begin position="570"/>
        <end position="591"/>
    </location>
</feature>
<gene>
    <name evidence="3" type="ORF">CLV97_10117</name>
</gene>
<keyword evidence="4" id="KW-1185">Reference proteome</keyword>
<feature type="transmembrane region" description="Helical" evidence="1">
    <location>
        <begin position="315"/>
        <end position="336"/>
    </location>
</feature>
<feature type="transmembrane region" description="Helical" evidence="1">
    <location>
        <begin position="143"/>
        <end position="160"/>
    </location>
</feature>
<dbReference type="NCBIfam" id="TIGR02123">
    <property type="entry name" value="TRAP_fused"/>
    <property type="match status" value="1"/>
</dbReference>
<feature type="transmembrane region" description="Helical" evidence="1">
    <location>
        <begin position="507"/>
        <end position="528"/>
    </location>
</feature>
<organism evidence="3 4">
    <name type="scientific">Planifilum fimeticola</name>
    <dbReference type="NCBI Taxonomy" id="201975"/>
    <lineage>
        <taxon>Bacteria</taxon>
        <taxon>Bacillati</taxon>
        <taxon>Bacillota</taxon>
        <taxon>Bacilli</taxon>
        <taxon>Bacillales</taxon>
        <taxon>Thermoactinomycetaceae</taxon>
        <taxon>Planifilum</taxon>
    </lineage>
</organism>
<feature type="domain" description="TRAP C4-dicarboxylate transport system permease DctM subunit" evidence="2">
    <location>
        <begin position="132"/>
        <end position="567"/>
    </location>
</feature>
<sequence>MSQEQTQSGSRELLEKYDKEMRFRILKSRWQAVLVTLLAAGLSLYQLYTSAFPLFNTHPHRAIHLGVILALVFLLYPLGRKSPRDRIAWYDAILALMGLATAVYVVADFAGIVQRGTTLYNTTDLIFSIATVLLVLEAGRRVIGWGLPVLALLFMLYAVYGREFPLDAFAHRGYTWEDTLAYMFMGLEGIYGTAIGVSASYIFLFILFGAVLSKSGMGQFFNDLALALAGSSKGGPAKVAVLSSAFLGSINGSAVANVVTTGAFTIPLMKKIGYQRNFAGAVEASASVGGQVLPPVMGAAAFIMAETLGIPYSTIALAALLPALLYYVSVLTQVHLRADRLGLKGIPRSEIPRVRDVLKERGHLVIPLLFLIYMLFFTNVTILYTAFWTILVTLAVASLRKTTRMSLRDLIDALEEGARSAIGVAMACAVVGIIVGVAALTGFGLNLAQGIIDFGNGNLFFTLLFAMAASILLGMGVPSIPAYVITVTMAAPALVELGVQPLVAHMFVFYFGIFANLTPPVALAAFAAAGISGGSPMRTGWAAVKLSAAGFIVPYMFVYSDQLLLVNAGWAEGLGLAVTAAAGVLMLGAAVEGYLLSPLSPLLRLVLGASSLLLIDPGLITDLAGAAVGALVFLRQWWRKRNQTDGISLSAEPSFFFQKTHPHRRTGFARRGTRGR</sequence>
<feature type="transmembrane region" description="Helical" evidence="1">
    <location>
        <begin position="30"/>
        <end position="48"/>
    </location>
</feature>
<feature type="transmembrane region" description="Helical" evidence="1">
    <location>
        <begin position="420"/>
        <end position="443"/>
    </location>
</feature>
<keyword evidence="1" id="KW-1133">Transmembrane helix</keyword>
<keyword evidence="1" id="KW-0472">Membrane</keyword>
<feature type="transmembrane region" description="Helical" evidence="1">
    <location>
        <begin position="540"/>
        <end position="558"/>
    </location>
</feature>
<comment type="caution">
    <text evidence="3">The sequence shown here is derived from an EMBL/GenBank/DDBJ whole genome shotgun (WGS) entry which is preliminary data.</text>
</comment>
<evidence type="ECO:0000259" key="2">
    <source>
        <dbReference type="Pfam" id="PF06808"/>
    </source>
</evidence>
<reference evidence="3 4" key="1">
    <citation type="submission" date="2018-03" db="EMBL/GenBank/DDBJ databases">
        <title>Genomic Encyclopedia of Archaeal and Bacterial Type Strains, Phase II (KMG-II): from individual species to whole genera.</title>
        <authorList>
            <person name="Goeker M."/>
        </authorList>
    </citation>
    <scope>NUCLEOTIDE SEQUENCE [LARGE SCALE GENOMIC DNA]</scope>
    <source>
        <strain evidence="3 4">DSM 44946</strain>
    </source>
</reference>
<dbReference type="PANTHER" id="PTHR43849:SF2">
    <property type="entry name" value="BLL3936 PROTEIN"/>
    <property type="match status" value="1"/>
</dbReference>
<dbReference type="InterPro" id="IPR010656">
    <property type="entry name" value="DctM"/>
</dbReference>
<keyword evidence="1" id="KW-0812">Transmembrane</keyword>
<feature type="transmembrane region" description="Helical" evidence="1">
    <location>
        <begin position="463"/>
        <end position="495"/>
    </location>
</feature>
<dbReference type="Pfam" id="PF06808">
    <property type="entry name" value="DctM"/>
    <property type="match status" value="1"/>
</dbReference>
<feature type="transmembrane region" description="Helical" evidence="1">
    <location>
        <begin position="60"/>
        <end position="76"/>
    </location>
</feature>
<name>A0A2T0LJ32_9BACL</name>
<feature type="transmembrane region" description="Helical" evidence="1">
    <location>
        <begin position="180"/>
        <end position="212"/>
    </location>
</feature>
<evidence type="ECO:0000313" key="4">
    <source>
        <dbReference type="Proteomes" id="UP000237797"/>
    </source>
</evidence>
<protein>
    <submittedName>
        <fullName evidence="3">TRAP transporter 4TM/12TM fusion protein</fullName>
    </submittedName>
</protein>
<dbReference type="InterPro" id="IPR011853">
    <property type="entry name" value="TRAP_DctM-Dct_fused"/>
</dbReference>
<dbReference type="PANTHER" id="PTHR43849">
    <property type="entry name" value="BLL3936 PROTEIN"/>
    <property type="match status" value="1"/>
</dbReference>
<dbReference type="AlphaFoldDB" id="A0A2T0LJ32"/>
<feature type="transmembrane region" description="Helical" evidence="1">
    <location>
        <begin position="119"/>
        <end position="136"/>
    </location>
</feature>
<accession>A0A2T0LJ32</accession>
<feature type="transmembrane region" description="Helical" evidence="1">
    <location>
        <begin position="611"/>
        <end position="634"/>
    </location>
</feature>
<proteinExistence type="predicted"/>
<evidence type="ECO:0000313" key="3">
    <source>
        <dbReference type="EMBL" id="PRX42529.1"/>
    </source>
</evidence>
<dbReference type="EMBL" id="PVNE01000001">
    <property type="protein sequence ID" value="PRX42529.1"/>
    <property type="molecule type" value="Genomic_DNA"/>
</dbReference>
<evidence type="ECO:0000256" key="1">
    <source>
        <dbReference type="SAM" id="Phobius"/>
    </source>
</evidence>
<dbReference type="Proteomes" id="UP000237797">
    <property type="component" value="Unassembled WGS sequence"/>
</dbReference>
<feature type="transmembrane region" description="Helical" evidence="1">
    <location>
        <begin position="88"/>
        <end position="107"/>
    </location>
</feature>